<evidence type="ECO:0000256" key="1">
    <source>
        <dbReference type="ARBA" id="ARBA00004141"/>
    </source>
</evidence>
<reference evidence="8" key="2">
    <citation type="journal article" date="2010" name="Genome Res.">
        <title>Population genomic sequencing of Coccidioides fungi reveals recent hybridization and transposon control.</title>
        <authorList>
            <person name="Neafsey D.E."/>
            <person name="Barker B.M."/>
            <person name="Sharpton T.J."/>
            <person name="Stajich J.E."/>
            <person name="Park D.J."/>
            <person name="Whiston E."/>
            <person name="Hung C.-Y."/>
            <person name="McMahan C."/>
            <person name="White J."/>
            <person name="Sykes S."/>
            <person name="Heiman D."/>
            <person name="Young S."/>
            <person name="Zeng Q."/>
            <person name="Abouelleil A."/>
            <person name="Aftuck L."/>
            <person name="Bessette D."/>
            <person name="Brown A."/>
            <person name="FitzGerald M."/>
            <person name="Lui A."/>
            <person name="Macdonald J.P."/>
            <person name="Priest M."/>
            <person name="Orbach M.J."/>
            <person name="Galgiani J.N."/>
            <person name="Kirkland T.N."/>
            <person name="Cole G.T."/>
            <person name="Birren B.W."/>
            <person name="Henn M.R."/>
            <person name="Taylor J.W."/>
            <person name="Rounsley S.D."/>
        </authorList>
    </citation>
    <scope>GENOME REANNOTATION</scope>
    <source>
        <strain evidence="8">RS</strain>
    </source>
</reference>
<dbReference type="PANTHER" id="PTHR43791">
    <property type="entry name" value="PERMEASE-RELATED"/>
    <property type="match status" value="1"/>
</dbReference>
<sequence length="511" mass="56792">MPSNDEKRCSDTIAMVNPELALFRDMVPANKENSILETGAGSLRVESIDLEVEKRVVKKLDWRVMPLLSALYLLSFLDRTNIGNARIAGMESDLRLNGSQYTWLLTIFYISFIAFQFQGVMWKIIPPHIWATIVVFGWGLFATCQAAVHSWAGEMALRFLLGVAEAGFSTGIPYLLSFFYRRQELGLRCGLFLAAAPVANTFSGALAYAITSGKSKIAPWRLLFLVEGLPTILMAPITFYFLPDSPSKARFLNEEEKKVAEARAVRQVGRVDRVGNMDWKDAFSVLRDVKLWCGVLIYFNFAISYASLPVFLPTLLADMGFTAIDAQGLTAPPFFLAILVTIGTTWAADRLQQRGIIVAILCLVTLIGYVLLAACTSVAARYAGVWIASCGLFAAVANTTPWLLNNQGSDNRRGMLSVVLSLLGQSGTLLGTNVFPDSERPRFIKGQTICAAFVMFNFVIVVGLRTLLVYQNRKLDQKYGTIEQHRNRQHQENAILVVAEEDYGPNFRYVL</sequence>
<dbReference type="Gene3D" id="1.20.1250.20">
    <property type="entry name" value="MFS general substrate transporter like domains"/>
    <property type="match status" value="2"/>
</dbReference>
<dbReference type="GeneID" id="4557864"/>
<evidence type="ECO:0000256" key="5">
    <source>
        <dbReference type="ARBA" id="ARBA00023136"/>
    </source>
</evidence>
<feature type="transmembrane region" description="Helical" evidence="6">
    <location>
        <begin position="331"/>
        <end position="348"/>
    </location>
</feature>
<keyword evidence="2" id="KW-0813">Transport</keyword>
<feature type="transmembrane region" description="Helical" evidence="6">
    <location>
        <begin position="385"/>
        <end position="404"/>
    </location>
</feature>
<dbReference type="InterPro" id="IPR036259">
    <property type="entry name" value="MFS_trans_sf"/>
</dbReference>
<keyword evidence="4 6" id="KW-1133">Transmembrane helix</keyword>
<feature type="transmembrane region" description="Helical" evidence="6">
    <location>
        <begin position="355"/>
        <end position="379"/>
    </location>
</feature>
<dbReference type="GO" id="GO:0022857">
    <property type="term" value="F:transmembrane transporter activity"/>
    <property type="evidence" value="ECO:0007669"/>
    <property type="project" value="InterPro"/>
</dbReference>
<evidence type="ECO:0000256" key="4">
    <source>
        <dbReference type="ARBA" id="ARBA00022989"/>
    </source>
</evidence>
<feature type="transmembrane region" description="Helical" evidence="6">
    <location>
        <begin position="157"/>
        <end position="179"/>
    </location>
</feature>
<dbReference type="VEuPathDB" id="FungiDB:CIMG_10078"/>
<keyword evidence="5 6" id="KW-0472">Membrane</keyword>
<dbReference type="AlphaFoldDB" id="A0A0E1RV01"/>
<feature type="transmembrane region" description="Helical" evidence="6">
    <location>
        <begin position="222"/>
        <end position="242"/>
    </location>
</feature>
<evidence type="ECO:0000256" key="3">
    <source>
        <dbReference type="ARBA" id="ARBA00022692"/>
    </source>
</evidence>
<dbReference type="KEGG" id="cim:CIMG_10078"/>
<organism evidence="7 8">
    <name type="scientific">Coccidioides immitis (strain RS)</name>
    <name type="common">Valley fever fungus</name>
    <dbReference type="NCBI Taxonomy" id="246410"/>
    <lineage>
        <taxon>Eukaryota</taxon>
        <taxon>Fungi</taxon>
        <taxon>Dikarya</taxon>
        <taxon>Ascomycota</taxon>
        <taxon>Pezizomycotina</taxon>
        <taxon>Eurotiomycetes</taxon>
        <taxon>Eurotiomycetidae</taxon>
        <taxon>Onygenales</taxon>
        <taxon>Onygenaceae</taxon>
        <taxon>Coccidioides</taxon>
    </lineage>
</organism>
<feature type="transmembrane region" description="Helical" evidence="6">
    <location>
        <begin position="289"/>
        <end position="311"/>
    </location>
</feature>
<dbReference type="FunFam" id="1.20.1250.20:FF:000018">
    <property type="entry name" value="MFS transporter permease"/>
    <property type="match status" value="1"/>
</dbReference>
<evidence type="ECO:0000313" key="8">
    <source>
        <dbReference type="Proteomes" id="UP000001261"/>
    </source>
</evidence>
<protein>
    <submittedName>
        <fullName evidence="7">MFS transporter</fullName>
    </submittedName>
</protein>
<dbReference type="Pfam" id="PF07690">
    <property type="entry name" value="MFS_1"/>
    <property type="match status" value="1"/>
</dbReference>
<feature type="transmembrane region" description="Helical" evidence="6">
    <location>
        <begin position="100"/>
        <end position="117"/>
    </location>
</feature>
<keyword evidence="8" id="KW-1185">Reference proteome</keyword>
<dbReference type="OrthoDB" id="2985014at2759"/>
<dbReference type="FunFam" id="1.20.1250.20:FF:000013">
    <property type="entry name" value="MFS general substrate transporter"/>
    <property type="match status" value="1"/>
</dbReference>
<keyword evidence="3 6" id="KW-0812">Transmembrane</keyword>
<dbReference type="SUPFAM" id="SSF103473">
    <property type="entry name" value="MFS general substrate transporter"/>
    <property type="match status" value="1"/>
</dbReference>
<gene>
    <name evidence="7" type="ORF">CIMG_10078</name>
</gene>
<evidence type="ECO:0000256" key="2">
    <source>
        <dbReference type="ARBA" id="ARBA00022448"/>
    </source>
</evidence>
<evidence type="ECO:0000256" key="6">
    <source>
        <dbReference type="SAM" id="Phobius"/>
    </source>
</evidence>
<dbReference type="RefSeq" id="XP_001239056.2">
    <property type="nucleotide sequence ID" value="XM_001239055.2"/>
</dbReference>
<dbReference type="PANTHER" id="PTHR43791:SF36">
    <property type="entry name" value="TRANSPORTER, PUTATIVE (AFU_ORTHOLOGUE AFUA_6G08340)-RELATED"/>
    <property type="match status" value="1"/>
</dbReference>
<dbReference type="EMBL" id="GG704915">
    <property type="protein sequence ID" value="EAS27473.2"/>
    <property type="molecule type" value="Genomic_DNA"/>
</dbReference>
<dbReference type="GO" id="GO:0016020">
    <property type="term" value="C:membrane"/>
    <property type="evidence" value="ECO:0007669"/>
    <property type="project" value="UniProtKB-SubCell"/>
</dbReference>
<reference evidence="8" key="1">
    <citation type="journal article" date="2009" name="Genome Res.">
        <title>Comparative genomic analyses of the human fungal pathogens Coccidioides and their relatives.</title>
        <authorList>
            <person name="Sharpton T.J."/>
            <person name="Stajich J.E."/>
            <person name="Rounsley S.D."/>
            <person name="Gardner M.J."/>
            <person name="Wortman J.R."/>
            <person name="Jordar V.S."/>
            <person name="Maiti R."/>
            <person name="Kodira C.D."/>
            <person name="Neafsey D.E."/>
            <person name="Zeng Q."/>
            <person name="Hung C.-Y."/>
            <person name="McMahan C."/>
            <person name="Muszewska A."/>
            <person name="Grynberg M."/>
            <person name="Mandel M.A."/>
            <person name="Kellner E.M."/>
            <person name="Barker B.M."/>
            <person name="Galgiani J.N."/>
            <person name="Orbach M.J."/>
            <person name="Kirkland T.N."/>
            <person name="Cole G.T."/>
            <person name="Henn M.R."/>
            <person name="Birren B.W."/>
            <person name="Taylor J.W."/>
        </authorList>
    </citation>
    <scope>NUCLEOTIDE SEQUENCE [LARGE SCALE GENOMIC DNA]</scope>
    <source>
        <strain evidence="8">RS</strain>
    </source>
</reference>
<name>A0A0E1RV01_COCIM</name>
<dbReference type="OMA" id="QPLFWTF"/>
<feature type="transmembrane region" description="Helical" evidence="6">
    <location>
        <begin position="129"/>
        <end position="151"/>
    </location>
</feature>
<evidence type="ECO:0000313" key="7">
    <source>
        <dbReference type="EMBL" id="EAS27473.2"/>
    </source>
</evidence>
<accession>A0A0E1RV01</accession>
<dbReference type="Proteomes" id="UP000001261">
    <property type="component" value="Unassembled WGS sequence"/>
</dbReference>
<dbReference type="InterPro" id="IPR011701">
    <property type="entry name" value="MFS"/>
</dbReference>
<dbReference type="InParanoid" id="A0A0E1RV01"/>
<feature type="transmembrane region" description="Helical" evidence="6">
    <location>
        <begin position="191"/>
        <end position="210"/>
    </location>
</feature>
<comment type="subcellular location">
    <subcellularLocation>
        <location evidence="1">Membrane</location>
        <topology evidence="1">Multi-pass membrane protein</topology>
    </subcellularLocation>
</comment>
<feature type="transmembrane region" description="Helical" evidence="6">
    <location>
        <begin position="416"/>
        <end position="434"/>
    </location>
</feature>
<proteinExistence type="predicted"/>
<feature type="transmembrane region" description="Helical" evidence="6">
    <location>
        <begin position="446"/>
        <end position="468"/>
    </location>
</feature>